<accession>A0A504YCN1</accession>
<dbReference type="AlphaFoldDB" id="A0A504YCN1"/>
<name>A0A504YCN1_FASGI</name>
<organism evidence="1 2">
    <name type="scientific">Fasciola gigantica</name>
    <name type="common">Giant liver fluke</name>
    <dbReference type="NCBI Taxonomy" id="46835"/>
    <lineage>
        <taxon>Eukaryota</taxon>
        <taxon>Metazoa</taxon>
        <taxon>Spiralia</taxon>
        <taxon>Lophotrochozoa</taxon>
        <taxon>Platyhelminthes</taxon>
        <taxon>Trematoda</taxon>
        <taxon>Digenea</taxon>
        <taxon>Plagiorchiida</taxon>
        <taxon>Echinostomata</taxon>
        <taxon>Echinostomatoidea</taxon>
        <taxon>Fasciolidae</taxon>
        <taxon>Fasciola</taxon>
    </lineage>
</organism>
<protein>
    <submittedName>
        <fullName evidence="1">Uncharacterized protein</fullName>
    </submittedName>
</protein>
<evidence type="ECO:0000313" key="2">
    <source>
        <dbReference type="Proteomes" id="UP000316759"/>
    </source>
</evidence>
<gene>
    <name evidence="1" type="ORF">FGIG_08794</name>
</gene>
<dbReference type="EMBL" id="SUNJ01015306">
    <property type="protein sequence ID" value="TPP55840.1"/>
    <property type="molecule type" value="Genomic_DNA"/>
</dbReference>
<proteinExistence type="predicted"/>
<evidence type="ECO:0000313" key="1">
    <source>
        <dbReference type="EMBL" id="TPP55840.1"/>
    </source>
</evidence>
<dbReference type="Proteomes" id="UP000316759">
    <property type="component" value="Unassembled WGS sequence"/>
</dbReference>
<comment type="caution">
    <text evidence="1">The sequence shown here is derived from an EMBL/GenBank/DDBJ whole genome shotgun (WGS) entry which is preliminary data.</text>
</comment>
<reference evidence="1 2" key="1">
    <citation type="submission" date="2019-04" db="EMBL/GenBank/DDBJ databases">
        <title>Annotation for the trematode Fasciola gigantica.</title>
        <authorList>
            <person name="Choi Y.-J."/>
        </authorList>
    </citation>
    <scope>NUCLEOTIDE SEQUENCE [LARGE SCALE GENOMIC DNA]</scope>
    <source>
        <strain evidence="1">Uganda_cow_1</strain>
    </source>
</reference>
<keyword evidence="2" id="KW-1185">Reference proteome</keyword>
<sequence>MLASGMRKQSDIFSVFRPMREVDLVLTLLSKEVFSKLLDHGVPEDVNSLSSLLRRIADNPVAEVDRQNELYLRTQAEGERLVEHLSTLRRLTRLKFFRRSQGRTEKAGS</sequence>